<evidence type="ECO:0000313" key="3">
    <source>
        <dbReference type="Proteomes" id="UP000282460"/>
    </source>
</evidence>
<dbReference type="EMBL" id="RCWJ01000003">
    <property type="protein sequence ID" value="RLQ82668.1"/>
    <property type="molecule type" value="Genomic_DNA"/>
</dbReference>
<name>A0A3L7IWR1_9MICO</name>
<keyword evidence="3" id="KW-1185">Reference proteome</keyword>
<keyword evidence="1" id="KW-1133">Transmembrane helix</keyword>
<dbReference type="Proteomes" id="UP000282460">
    <property type="component" value="Unassembled WGS sequence"/>
</dbReference>
<keyword evidence="1" id="KW-0812">Transmembrane</keyword>
<protein>
    <submittedName>
        <fullName evidence="2">DUF4012 domain-containing protein</fullName>
    </submittedName>
</protein>
<gene>
    <name evidence="2" type="ORF">D9V28_11985</name>
</gene>
<sequence>MSRADSNRGDRQNKGKKHRWPLLLFIGFVILLLGASAWVAVRGVMAKAELESAVPLAGELKEQVLNQQVSKAEVTAGALEHHAARAASLTGDPIWRIAEFAPWLGPNLTAFREIAEVTERVSEDAVGPLMQLAASVQLNALKPTDGAVDLQSLVAARPVAESASTAIADAQVKLADIDTDSTVSPLRAAAERLSVQLAQVAEPVEAIRVATALVPEFLGDSGPRSLLLLFQNPAELRTTGGISGALALLETNAGSIDLVQQASSTDFPGFDEPVAQLPDSTRALYGDITAKYIQNVNLTPDFPLSASLARDMWAKRYGTSVDGVISIDPIALSYILEATGPITLATGDILSAENAVSLLLRDAYVRYSKPAHQDIFFAAAASAVFERVAGGDLDASKLIDALAKSGSERRINLWSAVEAEQEELAATPLAGALPKKTETTQPFGVYLNDATAAKMDFYLDVQIADGQVTCRKDDRATFGISVTLTNNAPLDAPVTFPDYVTGAGVFGVTPGNIKTLVNVYGSPELQNLGVLRDGAVVPHLPATDAGYQVSQIAVELAPGESTTLLFGFLGDGQFDGAIETEQTPVINRHETTKLSLSCENPLW</sequence>
<dbReference type="Pfam" id="PF13196">
    <property type="entry name" value="DUF4012"/>
    <property type="match status" value="1"/>
</dbReference>
<evidence type="ECO:0000313" key="2">
    <source>
        <dbReference type="EMBL" id="RLQ82668.1"/>
    </source>
</evidence>
<dbReference type="AlphaFoldDB" id="A0A3L7IWR1"/>
<reference evidence="2 3" key="1">
    <citation type="submission" date="2018-10" db="EMBL/GenBank/DDBJ databases">
        <authorList>
            <person name="Li J."/>
        </authorList>
    </citation>
    <scope>NUCLEOTIDE SEQUENCE [LARGE SCALE GENOMIC DNA]</scope>
    <source>
        <strain evidence="2 3">ZD1-4</strain>
    </source>
</reference>
<organism evidence="2 3">
    <name type="scientific">Mycetocola zhadangensis</name>
    <dbReference type="NCBI Taxonomy" id="1164595"/>
    <lineage>
        <taxon>Bacteria</taxon>
        <taxon>Bacillati</taxon>
        <taxon>Actinomycetota</taxon>
        <taxon>Actinomycetes</taxon>
        <taxon>Micrococcales</taxon>
        <taxon>Microbacteriaceae</taxon>
        <taxon>Mycetocola</taxon>
    </lineage>
</organism>
<dbReference type="OrthoDB" id="3203519at2"/>
<evidence type="ECO:0000256" key="1">
    <source>
        <dbReference type="SAM" id="Phobius"/>
    </source>
</evidence>
<dbReference type="InterPro" id="IPR025101">
    <property type="entry name" value="DUF4012"/>
</dbReference>
<proteinExistence type="predicted"/>
<accession>A0A3L7IWR1</accession>
<comment type="caution">
    <text evidence="2">The sequence shown here is derived from an EMBL/GenBank/DDBJ whole genome shotgun (WGS) entry which is preliminary data.</text>
</comment>
<feature type="transmembrane region" description="Helical" evidence="1">
    <location>
        <begin position="20"/>
        <end position="41"/>
    </location>
</feature>
<keyword evidence="1" id="KW-0472">Membrane</keyword>